<reference evidence="2 3" key="1">
    <citation type="submission" date="2016-10" db="EMBL/GenBank/DDBJ databases">
        <authorList>
            <person name="de Groot N.N."/>
        </authorList>
    </citation>
    <scope>NUCLEOTIDE SEQUENCE [LARGE SCALE GENOMIC DNA]</scope>
    <source>
        <strain evidence="2 3">CGMCC 1.6291</strain>
    </source>
</reference>
<dbReference type="EMBL" id="FOEG01000002">
    <property type="protein sequence ID" value="SEO69137.1"/>
    <property type="molecule type" value="Genomic_DNA"/>
</dbReference>
<keyword evidence="3" id="KW-1185">Reference proteome</keyword>
<dbReference type="Pfam" id="PF07396">
    <property type="entry name" value="Porin_O_P"/>
    <property type="match status" value="1"/>
</dbReference>
<sequence>MKATKLTALGIAAGMGLAGISQAAAYPEFEPRGRLHIDAGFHDEDNVDMDDGFLNRRARLGVGGDLDELWDFRIEADFAEEGVSAADFRLRRSLDVGRITLGQTKVPMGLNQLTSSNNITFIERATPQNIVPDSRRMGVFYDVSEGMFTFQSALYGRAIGDDADGDMPLGVAGRFVASPELGGGQILHLGVSAAYEDFDSDSDYRTLGFSDRPESRPAGVRLISTGDIDADSTTKYGLELAYIAGPFSAEAEYVNVDVDRDNGSDVSFDGYHAQVSYVLTGESRSYGSGGFGGISPQGNGGAWEVAARYSHMDLNDRDIQGGEQDSVTLALNYYHSSNLRFMGNVIFTDVKDSGAVSDLTGGETDEDSPVTFLARMQYNF</sequence>
<gene>
    <name evidence="2" type="ORF">SAMN04488052_102210</name>
</gene>
<dbReference type="RefSeq" id="WP_245753957.1">
    <property type="nucleotide sequence ID" value="NZ_FOEG01000002.1"/>
</dbReference>
<feature type="chain" id="PRO_5011525704" evidence="1">
    <location>
        <begin position="24"/>
        <end position="380"/>
    </location>
</feature>
<organism evidence="2 3">
    <name type="scientific">Aquisalimonas asiatica</name>
    <dbReference type="NCBI Taxonomy" id="406100"/>
    <lineage>
        <taxon>Bacteria</taxon>
        <taxon>Pseudomonadati</taxon>
        <taxon>Pseudomonadota</taxon>
        <taxon>Gammaproteobacteria</taxon>
        <taxon>Chromatiales</taxon>
        <taxon>Ectothiorhodospiraceae</taxon>
        <taxon>Aquisalimonas</taxon>
    </lineage>
</organism>
<proteinExistence type="predicted"/>
<keyword evidence="1" id="KW-0732">Signal</keyword>
<dbReference type="Gene3D" id="2.40.160.10">
    <property type="entry name" value="Porin"/>
    <property type="match status" value="1"/>
</dbReference>
<dbReference type="STRING" id="406100.SAMN04488052_102210"/>
<feature type="signal peptide" evidence="1">
    <location>
        <begin position="1"/>
        <end position="23"/>
    </location>
</feature>
<accession>A0A1H8RS79</accession>
<evidence type="ECO:0000256" key="1">
    <source>
        <dbReference type="SAM" id="SignalP"/>
    </source>
</evidence>
<dbReference type="InterPro" id="IPR023614">
    <property type="entry name" value="Porin_dom_sf"/>
</dbReference>
<evidence type="ECO:0000313" key="3">
    <source>
        <dbReference type="Proteomes" id="UP000199657"/>
    </source>
</evidence>
<dbReference type="Proteomes" id="UP000199657">
    <property type="component" value="Unassembled WGS sequence"/>
</dbReference>
<dbReference type="AlphaFoldDB" id="A0A1H8RS79"/>
<evidence type="ECO:0000313" key="2">
    <source>
        <dbReference type="EMBL" id="SEO69137.1"/>
    </source>
</evidence>
<dbReference type="SUPFAM" id="SSF56935">
    <property type="entry name" value="Porins"/>
    <property type="match status" value="1"/>
</dbReference>
<name>A0A1H8RS79_9GAMM</name>
<dbReference type="InterPro" id="IPR010870">
    <property type="entry name" value="Porin_O/P"/>
</dbReference>
<protein>
    <submittedName>
        <fullName evidence="2">Phosphate-selective porin OprO and OprP</fullName>
    </submittedName>
</protein>